<dbReference type="InterPro" id="IPR007497">
    <property type="entry name" value="SIMPL/DUF541"/>
</dbReference>
<evidence type="ECO:0000313" key="2">
    <source>
        <dbReference type="EMBL" id="SLN20665.1"/>
    </source>
</evidence>
<feature type="signal peptide" evidence="1">
    <location>
        <begin position="1"/>
        <end position="18"/>
    </location>
</feature>
<dbReference type="Gene3D" id="3.30.110.170">
    <property type="entry name" value="Protein of unknown function (DUF541), domain 1"/>
    <property type="match status" value="1"/>
</dbReference>
<reference evidence="2 3" key="1">
    <citation type="submission" date="2017-03" db="EMBL/GenBank/DDBJ databases">
        <authorList>
            <person name="Afonso C.L."/>
            <person name="Miller P.J."/>
            <person name="Scott M.A."/>
            <person name="Spackman E."/>
            <person name="Goraichik I."/>
            <person name="Dimitrov K.M."/>
            <person name="Suarez D.L."/>
            <person name="Swayne D.E."/>
        </authorList>
    </citation>
    <scope>NUCLEOTIDE SEQUENCE [LARGE SCALE GENOMIC DNA]</scope>
    <source>
        <strain evidence="2 3">CECT 8397</strain>
    </source>
</reference>
<keyword evidence="1" id="KW-0732">Signal</keyword>
<dbReference type="Gene3D" id="3.30.70.2970">
    <property type="entry name" value="Protein of unknown function (DUF541), domain 2"/>
    <property type="match status" value="1"/>
</dbReference>
<proteinExistence type="predicted"/>
<dbReference type="Proteomes" id="UP000193623">
    <property type="component" value="Unassembled WGS sequence"/>
</dbReference>
<dbReference type="Pfam" id="PF04402">
    <property type="entry name" value="SIMPL"/>
    <property type="match status" value="1"/>
</dbReference>
<dbReference type="AlphaFoldDB" id="A0A1Y5RM23"/>
<protein>
    <submittedName>
        <fullName evidence="2">26 kDa periplasmic immunogenic protein</fullName>
    </submittedName>
</protein>
<keyword evidence="3" id="KW-1185">Reference proteome</keyword>
<feature type="chain" id="PRO_5010991654" evidence="1">
    <location>
        <begin position="19"/>
        <end position="239"/>
    </location>
</feature>
<organism evidence="2 3">
    <name type="scientific">Pseudooctadecabacter jejudonensis</name>
    <dbReference type="NCBI Taxonomy" id="1391910"/>
    <lineage>
        <taxon>Bacteria</taxon>
        <taxon>Pseudomonadati</taxon>
        <taxon>Pseudomonadota</taxon>
        <taxon>Alphaproteobacteria</taxon>
        <taxon>Rhodobacterales</taxon>
        <taxon>Paracoccaceae</taxon>
        <taxon>Pseudooctadecabacter</taxon>
    </lineage>
</organism>
<dbReference type="InterPro" id="IPR052022">
    <property type="entry name" value="26kDa_periplasmic_antigen"/>
</dbReference>
<dbReference type="PANTHER" id="PTHR34387:SF1">
    <property type="entry name" value="PERIPLASMIC IMMUNOGENIC PROTEIN"/>
    <property type="match status" value="1"/>
</dbReference>
<evidence type="ECO:0000313" key="3">
    <source>
        <dbReference type="Proteomes" id="UP000193623"/>
    </source>
</evidence>
<dbReference type="GO" id="GO:0006974">
    <property type="term" value="P:DNA damage response"/>
    <property type="evidence" value="ECO:0007669"/>
    <property type="project" value="TreeGrafter"/>
</dbReference>
<gene>
    <name evidence="2" type="ORF">PSJ8397_00778</name>
</gene>
<dbReference type="EMBL" id="FWFT01000001">
    <property type="protein sequence ID" value="SLN20665.1"/>
    <property type="molecule type" value="Genomic_DNA"/>
</dbReference>
<evidence type="ECO:0000256" key="1">
    <source>
        <dbReference type="SAM" id="SignalP"/>
    </source>
</evidence>
<dbReference type="RefSeq" id="WP_235000561.1">
    <property type="nucleotide sequence ID" value="NZ_FWFT01000001.1"/>
</dbReference>
<accession>A0A1Y5RM23</accession>
<dbReference type="PANTHER" id="PTHR34387">
    <property type="entry name" value="SLR1258 PROTEIN"/>
    <property type="match status" value="1"/>
</dbReference>
<name>A0A1Y5RM23_9RHOB</name>
<sequence length="239" mass="24363">MMRSFVALMCVVATLVLAGVSAKADEAARTISVTGMGEVSLPPDMATIRLGVQTEGEAAAQALDAASAATLAILGRLDAEGVAAADVQSGAVQLRPRYSNSVISSGQQIVGYHATNTVVVQVRDLDDLGGLLAALVGDGANRLDGVSFGLQDPSAAMDEARRRAVADALARAALYAEASGVAVGDVLQIAEQGAPQYRALRAEPVMMEAMASAPSFDVPVAAGEIEVSASINMVFGMDD</sequence>